<organism evidence="1">
    <name type="scientific">marine metagenome</name>
    <dbReference type="NCBI Taxonomy" id="408172"/>
    <lineage>
        <taxon>unclassified sequences</taxon>
        <taxon>metagenomes</taxon>
        <taxon>ecological metagenomes</taxon>
    </lineage>
</organism>
<dbReference type="Gene3D" id="3.40.50.150">
    <property type="entry name" value="Vaccinia Virus protein VP39"/>
    <property type="match status" value="1"/>
</dbReference>
<protein>
    <submittedName>
        <fullName evidence="1">Uncharacterized protein</fullName>
    </submittedName>
</protein>
<dbReference type="InterPro" id="IPR029063">
    <property type="entry name" value="SAM-dependent_MTases_sf"/>
</dbReference>
<reference evidence="1" key="1">
    <citation type="submission" date="2018-05" db="EMBL/GenBank/DDBJ databases">
        <authorList>
            <person name="Lanie J.A."/>
            <person name="Ng W.-L."/>
            <person name="Kazmierczak K.M."/>
            <person name="Andrzejewski T.M."/>
            <person name="Davidsen T.M."/>
            <person name="Wayne K.J."/>
            <person name="Tettelin H."/>
            <person name="Glass J.I."/>
            <person name="Rusch D."/>
            <person name="Podicherti R."/>
            <person name="Tsui H.-C.T."/>
            <person name="Winkler M.E."/>
        </authorList>
    </citation>
    <scope>NUCLEOTIDE SEQUENCE</scope>
</reference>
<proteinExistence type="predicted"/>
<dbReference type="SUPFAM" id="SSF53335">
    <property type="entry name" value="S-adenosyl-L-methionine-dependent methyltransferases"/>
    <property type="match status" value="1"/>
</dbReference>
<dbReference type="AlphaFoldDB" id="A0A382QX69"/>
<accession>A0A382QX69</accession>
<feature type="non-terminal residue" evidence="1">
    <location>
        <position position="1"/>
    </location>
</feature>
<feature type="non-terminal residue" evidence="1">
    <location>
        <position position="26"/>
    </location>
</feature>
<sequence>VDATMGNGHDTAFLAQLVGASGKVLG</sequence>
<evidence type="ECO:0000313" key="1">
    <source>
        <dbReference type="EMBL" id="SVC89500.1"/>
    </source>
</evidence>
<dbReference type="EMBL" id="UINC01117222">
    <property type="protein sequence ID" value="SVC89500.1"/>
    <property type="molecule type" value="Genomic_DNA"/>
</dbReference>
<name>A0A382QX69_9ZZZZ</name>
<gene>
    <name evidence="1" type="ORF">METZ01_LOCUS342354</name>
</gene>